<accession>A0A1C7LP95</accession>
<sequence length="77" mass="8493">MLPSSAFRIFGTVWGKEEKSKCIVAAGVVFRWIAPMSTAVLFTCSYREFLSIGFKIGSKFPAVAAYSRTSHPGTREI</sequence>
<gene>
    <name evidence="1" type="ORF">A0H81_13381</name>
</gene>
<protein>
    <submittedName>
        <fullName evidence="1">Uncharacterized protein</fullName>
    </submittedName>
</protein>
<organism evidence="1 2">
    <name type="scientific">Grifola frondosa</name>
    <name type="common">Maitake</name>
    <name type="synonym">Polyporus frondosus</name>
    <dbReference type="NCBI Taxonomy" id="5627"/>
    <lineage>
        <taxon>Eukaryota</taxon>
        <taxon>Fungi</taxon>
        <taxon>Dikarya</taxon>
        <taxon>Basidiomycota</taxon>
        <taxon>Agaricomycotina</taxon>
        <taxon>Agaricomycetes</taxon>
        <taxon>Polyporales</taxon>
        <taxon>Grifolaceae</taxon>
        <taxon>Grifola</taxon>
    </lineage>
</organism>
<reference evidence="1 2" key="1">
    <citation type="submission" date="2016-03" db="EMBL/GenBank/DDBJ databases">
        <title>Whole genome sequencing of Grifola frondosa 9006-11.</title>
        <authorList>
            <person name="Min B."/>
            <person name="Park H."/>
            <person name="Kim J.-G."/>
            <person name="Cho H."/>
            <person name="Oh Y.-L."/>
            <person name="Kong W.-S."/>
            <person name="Choi I.-G."/>
        </authorList>
    </citation>
    <scope>NUCLEOTIDE SEQUENCE [LARGE SCALE GENOMIC DNA]</scope>
    <source>
        <strain evidence="1 2">9006-11</strain>
    </source>
</reference>
<dbReference type="Proteomes" id="UP000092993">
    <property type="component" value="Unassembled WGS sequence"/>
</dbReference>
<evidence type="ECO:0000313" key="2">
    <source>
        <dbReference type="Proteomes" id="UP000092993"/>
    </source>
</evidence>
<dbReference type="AlphaFoldDB" id="A0A1C7LP95"/>
<proteinExistence type="predicted"/>
<keyword evidence="2" id="KW-1185">Reference proteome</keyword>
<evidence type="ECO:0000313" key="1">
    <source>
        <dbReference type="EMBL" id="OBZ66542.1"/>
    </source>
</evidence>
<comment type="caution">
    <text evidence="1">The sequence shown here is derived from an EMBL/GenBank/DDBJ whole genome shotgun (WGS) entry which is preliminary data.</text>
</comment>
<name>A0A1C7LP95_GRIFR</name>
<dbReference type="EMBL" id="LUGG01000029">
    <property type="protein sequence ID" value="OBZ66542.1"/>
    <property type="molecule type" value="Genomic_DNA"/>
</dbReference>